<comment type="caution">
    <text evidence="2">The sequence shown here is derived from an EMBL/GenBank/DDBJ whole genome shotgun (WGS) entry which is preliminary data.</text>
</comment>
<dbReference type="EMBL" id="LKCN02000009">
    <property type="protein sequence ID" value="RCI11898.1"/>
    <property type="molecule type" value="Genomic_DNA"/>
</dbReference>
<feature type="compositionally biased region" description="Basic and acidic residues" evidence="1">
    <location>
        <begin position="137"/>
        <end position="167"/>
    </location>
</feature>
<keyword evidence="3" id="KW-1185">Reference proteome</keyword>
<dbReference type="AlphaFoldDB" id="A0A367LBT3"/>
<protein>
    <submittedName>
        <fullName evidence="2">Uncharacterized protein</fullName>
    </submittedName>
</protein>
<organism evidence="2 3">
    <name type="scientific">Ophiocordyceps polyrhachis-furcata BCC 54312</name>
    <dbReference type="NCBI Taxonomy" id="1330021"/>
    <lineage>
        <taxon>Eukaryota</taxon>
        <taxon>Fungi</taxon>
        <taxon>Dikarya</taxon>
        <taxon>Ascomycota</taxon>
        <taxon>Pezizomycotina</taxon>
        <taxon>Sordariomycetes</taxon>
        <taxon>Hypocreomycetidae</taxon>
        <taxon>Hypocreales</taxon>
        <taxon>Ophiocordycipitaceae</taxon>
        <taxon>Ophiocordyceps</taxon>
    </lineage>
</organism>
<gene>
    <name evidence="2" type="ORF">L249_4205</name>
</gene>
<feature type="compositionally biased region" description="Polar residues" evidence="1">
    <location>
        <begin position="1"/>
        <end position="25"/>
    </location>
</feature>
<accession>A0A367LBT3</accession>
<reference evidence="2 3" key="1">
    <citation type="journal article" date="2015" name="BMC Genomics">
        <title>Insights from the genome of Ophiocordyceps polyrhachis-furcata to pathogenicity and host specificity in insect fungi.</title>
        <authorList>
            <person name="Wichadakul D."/>
            <person name="Kobmoo N."/>
            <person name="Ingsriswang S."/>
            <person name="Tangphatsornruang S."/>
            <person name="Chantasingh D."/>
            <person name="Luangsa-ard J.J."/>
            <person name="Eurwilaichitr L."/>
        </authorList>
    </citation>
    <scope>NUCLEOTIDE SEQUENCE [LARGE SCALE GENOMIC DNA]</scope>
    <source>
        <strain evidence="2 3">BCC 54312</strain>
    </source>
</reference>
<dbReference type="STRING" id="1330021.A0A367LBT3"/>
<proteinExistence type="predicted"/>
<evidence type="ECO:0000313" key="3">
    <source>
        <dbReference type="Proteomes" id="UP000253664"/>
    </source>
</evidence>
<evidence type="ECO:0000313" key="2">
    <source>
        <dbReference type="EMBL" id="RCI11898.1"/>
    </source>
</evidence>
<feature type="region of interest" description="Disordered" evidence="1">
    <location>
        <begin position="130"/>
        <end position="178"/>
    </location>
</feature>
<evidence type="ECO:0000256" key="1">
    <source>
        <dbReference type="SAM" id="MobiDB-lite"/>
    </source>
</evidence>
<feature type="region of interest" description="Disordered" evidence="1">
    <location>
        <begin position="1"/>
        <end position="30"/>
    </location>
</feature>
<sequence length="220" mass="25496">MPSTSHQRSPANTSRKTRPPSSTQETAEEAHERLFDQLKNANTQLNKAVSDRDRYQRLYEQLNQSLSDAHADKEELKNQVHCLKDDKAALKRDLHALQKENEKLRQNIDAWDQNYTFLERSRDELALQLQATSHPPKLPERPKARGPSRERKAEKERLSRRFDDRRPPRNNGFGDVVSPARAYAEAFSSVPRTVVNPPYNMDLYKVAYEDGAYHPHPLSR</sequence>
<name>A0A367LBT3_9HYPO</name>
<dbReference type="Gene3D" id="6.10.250.370">
    <property type="match status" value="1"/>
</dbReference>
<dbReference type="Proteomes" id="UP000253664">
    <property type="component" value="Unassembled WGS sequence"/>
</dbReference>
<dbReference type="OrthoDB" id="4939498at2759"/>